<comment type="caution">
    <text evidence="3">The sequence shown here is derived from an EMBL/GenBank/DDBJ whole genome shotgun (WGS) entry which is preliminary data.</text>
</comment>
<feature type="compositionally biased region" description="Acidic residues" evidence="1">
    <location>
        <begin position="168"/>
        <end position="177"/>
    </location>
</feature>
<dbReference type="AlphaFoldDB" id="A0AAE3IG14"/>
<protein>
    <submittedName>
        <fullName evidence="3">PIN domain-containing protein</fullName>
    </submittedName>
</protein>
<proteinExistence type="predicted"/>
<keyword evidence="4" id="KW-1185">Reference proteome</keyword>
<sequence length="397" mass="45468">MKIYLVDFENVKSKGLQGIDNLTETDTVIIFYSENSDTINFEMHQKVLTSKADIEYFKVNVGGKNALDFQLSTLLGYLVAKDTYTNIFVISNDRGFDFLHDFWHGKYVDSPNAMVYRTRTIQTAINFANHKVNPTENNEDEDEESTKHIVEKAEETEETAEIQTESEITLDEADESNPESAAIDYSVTLNENMNCNTEEVEEEPEACAPDIVEVESDPVVETIVKVKKGRKKCTTQKNNDLRSILANICSEEQIEEISKLIAESNTKEELHNSLAKVYKKQATDFYKLLRPRYLRLKGLQESDNTYTADEDKTMTAQKTEKVVYHDVLSVKLDELLDGKCNKDELALIREAVIDATTKQQLYIRMVKEFKKEKGCDIYNKIKPEYVSLHKLASEIIK</sequence>
<evidence type="ECO:0000313" key="3">
    <source>
        <dbReference type="EMBL" id="MCU6704934.1"/>
    </source>
</evidence>
<organism evidence="3 4">
    <name type="scientific">Hominimerdicola aceti</name>
    <dbReference type="NCBI Taxonomy" id="2981726"/>
    <lineage>
        <taxon>Bacteria</taxon>
        <taxon>Bacillati</taxon>
        <taxon>Bacillota</taxon>
        <taxon>Clostridia</taxon>
        <taxon>Eubacteriales</taxon>
        <taxon>Oscillospiraceae</taxon>
        <taxon>Hominimerdicola</taxon>
    </lineage>
</organism>
<name>A0AAE3IG14_9FIRM</name>
<dbReference type="Proteomes" id="UP001208131">
    <property type="component" value="Unassembled WGS sequence"/>
</dbReference>
<feature type="region of interest" description="Disordered" evidence="1">
    <location>
        <begin position="154"/>
        <end position="178"/>
    </location>
</feature>
<evidence type="ECO:0000256" key="1">
    <source>
        <dbReference type="SAM" id="MobiDB-lite"/>
    </source>
</evidence>
<accession>A0AAE3IG14</accession>
<dbReference type="Pfam" id="PF18475">
    <property type="entry name" value="PIN7"/>
    <property type="match status" value="1"/>
</dbReference>
<dbReference type="EMBL" id="JAOQJZ010000002">
    <property type="protein sequence ID" value="MCU6704934.1"/>
    <property type="molecule type" value="Genomic_DNA"/>
</dbReference>
<evidence type="ECO:0000259" key="2">
    <source>
        <dbReference type="Pfam" id="PF18475"/>
    </source>
</evidence>
<feature type="domain" description="PIN-like" evidence="2">
    <location>
        <begin position="5"/>
        <end position="104"/>
    </location>
</feature>
<gene>
    <name evidence="3" type="ORF">OCV57_03190</name>
</gene>
<dbReference type="RefSeq" id="WP_267300429.1">
    <property type="nucleotide sequence ID" value="NZ_JAOQJZ010000002.1"/>
</dbReference>
<reference evidence="3 4" key="1">
    <citation type="journal article" date="2021" name="ISME Commun">
        <title>Automated analysis of genomic sequences facilitates high-throughput and comprehensive description of bacteria.</title>
        <authorList>
            <person name="Hitch T.C.A."/>
        </authorList>
    </citation>
    <scope>NUCLEOTIDE SEQUENCE [LARGE SCALE GENOMIC DNA]</scope>
    <source>
        <strain evidence="3 4">Sanger_31</strain>
    </source>
</reference>
<dbReference type="InterPro" id="IPR041494">
    <property type="entry name" value="PIN7"/>
</dbReference>
<evidence type="ECO:0000313" key="4">
    <source>
        <dbReference type="Proteomes" id="UP001208131"/>
    </source>
</evidence>